<comment type="function">
    <text evidence="8">Cleaves A-5'-PPP-5'A to yield AMP and ADP.</text>
</comment>
<keyword evidence="4" id="KW-0547">Nucleotide-binding</keyword>
<dbReference type="Gene3D" id="3.60.110.10">
    <property type="entry name" value="Carbon-nitrogen hydrolase"/>
    <property type="match status" value="1"/>
</dbReference>
<dbReference type="InterPro" id="IPR001110">
    <property type="entry name" value="UPF0012_CS"/>
</dbReference>
<dbReference type="InterPro" id="IPR036265">
    <property type="entry name" value="HIT-like_sf"/>
</dbReference>
<dbReference type="InterPro" id="IPR003010">
    <property type="entry name" value="C-N_Hydrolase"/>
</dbReference>
<feature type="binding site" evidence="12">
    <location>
        <begin position="383"/>
        <end position="386"/>
    </location>
    <ligand>
        <name>substrate</name>
    </ligand>
</feature>
<evidence type="ECO:0000256" key="6">
    <source>
        <dbReference type="ARBA" id="ARBA00023268"/>
    </source>
</evidence>
<dbReference type="Pfam" id="PF01230">
    <property type="entry name" value="HIT"/>
    <property type="match status" value="1"/>
</dbReference>
<evidence type="ECO:0000256" key="9">
    <source>
        <dbReference type="ARBA" id="ARBA00061127"/>
    </source>
</evidence>
<dbReference type="PANTHER" id="PTHR23088">
    <property type="entry name" value="NITRILASE-RELATED"/>
    <property type="match status" value="1"/>
</dbReference>
<dbReference type="InterPro" id="IPR011146">
    <property type="entry name" value="HIT-like"/>
</dbReference>
<keyword evidence="5 17" id="KW-0378">Hydrolase</keyword>
<evidence type="ECO:0000256" key="1">
    <source>
        <dbReference type="ARBA" id="ARBA00001936"/>
    </source>
</evidence>
<dbReference type="InterPro" id="IPR036526">
    <property type="entry name" value="C-N_Hydrolase_sf"/>
</dbReference>
<sequence>MASKESNKVAVCQMRATNDKENNFHQVQDLVARATSKGATFVFLPECCDFVGENRQETLKLSENLSGSLMKAYQDLAIQHKVWLSLGGVHEVPCDAGAIPGKIFNCHVVIDSTGSIVASYRKLHMFNVDTPEFRFRESEVVAQGPGIVMPIDTPVGSIGLQICYDIRFPEVSGILRSNGAQVLTYPSAFAYTTGLAHWETLLRSRAIENQCYVVAAAQIGFHNAKRRSYGHAMIVDPWGEVVANCGENELDVAIAEVNLDKIASIRRNMPCEEHRVNCRNIYTRIPLRIYPDDDKDLSFGVFPIPRETIFYESAHSFAFTNIRCVVPGHCLIATKRPAKRLTDLSPEEIGDFFNTAVVIQAVLEEAHGVTASNVTVQDGKEAGQTVPHVHCHILPRRENDFSFTDKIYSELRRHDSTPNDSNRRPLDEMVAEAAKYREMLKTRRK</sequence>
<feature type="binding site" evidence="12">
    <location>
        <position position="377"/>
    </location>
    <ligand>
        <name>substrate</name>
    </ligand>
</feature>
<comment type="cofactor">
    <cofactor evidence="1">
        <name>Mn(2+)</name>
        <dbReference type="ChEBI" id="CHEBI:29035"/>
    </cofactor>
</comment>
<feature type="active site" description="Tele-AMP-histidine intermediate" evidence="11">
    <location>
        <position position="390"/>
    </location>
</feature>
<dbReference type="CDD" id="cd07572">
    <property type="entry name" value="nit"/>
    <property type="match status" value="1"/>
</dbReference>
<dbReference type="EMBL" id="GFDF01001175">
    <property type="protein sequence ID" value="JAV12909.1"/>
    <property type="molecule type" value="Transcribed_RNA"/>
</dbReference>
<dbReference type="CDD" id="cd01275">
    <property type="entry name" value="FHIT"/>
    <property type="match status" value="1"/>
</dbReference>
<evidence type="ECO:0000256" key="2">
    <source>
        <dbReference type="ARBA" id="ARBA00011881"/>
    </source>
</evidence>
<feature type="domain" description="HIT" evidence="16">
    <location>
        <begin position="297"/>
        <end position="403"/>
    </location>
</feature>
<dbReference type="GO" id="GO:0047710">
    <property type="term" value="F:bis(5'-adenosyl)-triphosphatase activity"/>
    <property type="evidence" value="ECO:0007669"/>
    <property type="project" value="UniProtKB-EC"/>
</dbReference>
<feature type="binding site" evidence="12">
    <location>
        <position position="321"/>
    </location>
    <ligand>
        <name>substrate</name>
    </ligand>
</feature>
<evidence type="ECO:0000256" key="14">
    <source>
        <dbReference type="PROSITE-ProRule" id="PRU00464"/>
    </source>
</evidence>
<proteinExistence type="inferred from homology"/>
<dbReference type="GO" id="GO:0006139">
    <property type="term" value="P:nucleobase-containing compound metabolic process"/>
    <property type="evidence" value="ECO:0007669"/>
    <property type="project" value="TreeGrafter"/>
</dbReference>
<keyword evidence="6" id="KW-0511">Multifunctional enzyme</keyword>
<evidence type="ECO:0000256" key="12">
    <source>
        <dbReference type="PIRSR" id="PIRSR639383-2"/>
    </source>
</evidence>
<feature type="short sequence motif" description="Histidine triad motif" evidence="14">
    <location>
        <begin position="388"/>
        <end position="392"/>
    </location>
</feature>
<feature type="site" description="Important for induction of apoptosis" evidence="13">
    <location>
        <position position="408"/>
    </location>
</feature>
<comment type="subunit">
    <text evidence="2">Homotetramer.</text>
</comment>
<dbReference type="EC" id="3.6.1.29" evidence="3"/>
<organism evidence="17">
    <name type="scientific">Nyssomyia neivai</name>
    <dbReference type="NCBI Taxonomy" id="330878"/>
    <lineage>
        <taxon>Eukaryota</taxon>
        <taxon>Metazoa</taxon>
        <taxon>Ecdysozoa</taxon>
        <taxon>Arthropoda</taxon>
        <taxon>Hexapoda</taxon>
        <taxon>Insecta</taxon>
        <taxon>Pterygota</taxon>
        <taxon>Neoptera</taxon>
        <taxon>Endopterygota</taxon>
        <taxon>Diptera</taxon>
        <taxon>Nematocera</taxon>
        <taxon>Psychodoidea</taxon>
        <taxon>Psychodidae</taxon>
        <taxon>Nyssomyia</taxon>
    </lineage>
</organism>
<dbReference type="GO" id="GO:0016811">
    <property type="term" value="F:hydrolase activity, acting on carbon-nitrogen (but not peptide) bonds, in linear amides"/>
    <property type="evidence" value="ECO:0007669"/>
    <property type="project" value="InterPro"/>
</dbReference>
<dbReference type="InterPro" id="IPR045254">
    <property type="entry name" value="Nit1/2_C-N_Hydrolase"/>
</dbReference>
<feature type="domain" description="CN hydrolase" evidence="15">
    <location>
        <begin position="7"/>
        <end position="259"/>
    </location>
</feature>
<dbReference type="Gene3D" id="3.30.428.10">
    <property type="entry name" value="HIT-like"/>
    <property type="match status" value="1"/>
</dbReference>
<feature type="binding site" evidence="12">
    <location>
        <position position="392"/>
    </location>
    <ligand>
        <name>substrate</name>
    </ligand>
</feature>
<dbReference type="PANTHER" id="PTHR23088:SF27">
    <property type="entry name" value="DEAMINATED GLUTATHIONE AMIDASE"/>
    <property type="match status" value="1"/>
</dbReference>
<name>A0A1L8E2Q3_9DIPT</name>
<evidence type="ECO:0000256" key="10">
    <source>
        <dbReference type="ARBA" id="ARBA00069577"/>
    </source>
</evidence>
<protein>
    <recommendedName>
        <fullName evidence="10">Nitrilase and fragile histidine triad fusion protein NitFhit</fullName>
        <ecNumber evidence="3">3.6.1.29</ecNumber>
    </recommendedName>
</protein>
<dbReference type="PROSITE" id="PS51084">
    <property type="entry name" value="HIT_2"/>
    <property type="match status" value="1"/>
</dbReference>
<dbReference type="Pfam" id="PF00795">
    <property type="entry name" value="CN_hydrolase"/>
    <property type="match status" value="1"/>
</dbReference>
<evidence type="ECO:0000259" key="15">
    <source>
        <dbReference type="PROSITE" id="PS50263"/>
    </source>
</evidence>
<dbReference type="SUPFAM" id="SSF54197">
    <property type="entry name" value="HIT-like"/>
    <property type="match status" value="1"/>
</dbReference>
<evidence type="ECO:0000256" key="3">
    <source>
        <dbReference type="ARBA" id="ARBA00012377"/>
    </source>
</evidence>
<comment type="similarity">
    <text evidence="9">In the N-terminal section; belongs to the UPF0012 family.</text>
</comment>
<evidence type="ECO:0000256" key="8">
    <source>
        <dbReference type="ARBA" id="ARBA00057461"/>
    </source>
</evidence>
<dbReference type="FunFam" id="3.30.428.10:FF:000011">
    <property type="entry name" value="Fragile histidine triad"/>
    <property type="match status" value="1"/>
</dbReference>
<dbReference type="InterPro" id="IPR039383">
    <property type="entry name" value="FHIT"/>
</dbReference>
<reference evidence="17" key="1">
    <citation type="submission" date="2016-12" db="EMBL/GenBank/DDBJ databases">
        <title>An insight into the sialome and mialome of the sand fly, Nyssomyia neivai.</title>
        <authorList>
            <person name="Sebastian V."/>
            <person name="Goulart T.M."/>
            <person name="Oliveira W."/>
            <person name="Calvo E."/>
            <person name="Oliveira L.F."/>
            <person name="Pinto M.C."/>
            <person name="Rosselino A.M."/>
            <person name="Ribeiro J.M."/>
        </authorList>
    </citation>
    <scope>NUCLEOTIDE SEQUENCE</scope>
</reference>
<dbReference type="FunFam" id="3.60.110.10:FF:000005">
    <property type="entry name" value="nitrilase homolog 1 isoform X1"/>
    <property type="match status" value="1"/>
</dbReference>
<evidence type="ECO:0000313" key="17">
    <source>
        <dbReference type="EMBL" id="JAV12909.1"/>
    </source>
</evidence>
<dbReference type="PROSITE" id="PS50263">
    <property type="entry name" value="CN_HYDROLASE"/>
    <property type="match status" value="1"/>
</dbReference>
<evidence type="ECO:0000256" key="11">
    <source>
        <dbReference type="PIRSR" id="PIRSR639383-1"/>
    </source>
</evidence>
<evidence type="ECO:0000256" key="13">
    <source>
        <dbReference type="PIRSR" id="PIRSR639383-3"/>
    </source>
</evidence>
<comment type="catalytic activity">
    <reaction evidence="7">
        <text>P(1),P(3)-bis(5'-adenosyl) triphosphate + H2O = AMP + ADP + 2 H(+)</text>
        <dbReference type="Rhea" id="RHEA:13893"/>
        <dbReference type="ChEBI" id="CHEBI:15377"/>
        <dbReference type="ChEBI" id="CHEBI:15378"/>
        <dbReference type="ChEBI" id="CHEBI:58529"/>
        <dbReference type="ChEBI" id="CHEBI:456215"/>
        <dbReference type="ChEBI" id="CHEBI:456216"/>
        <dbReference type="EC" id="3.6.1.29"/>
    </reaction>
</comment>
<evidence type="ECO:0000256" key="5">
    <source>
        <dbReference type="ARBA" id="ARBA00022801"/>
    </source>
</evidence>
<evidence type="ECO:0000259" key="16">
    <source>
        <dbReference type="PROSITE" id="PS51084"/>
    </source>
</evidence>
<evidence type="ECO:0000256" key="7">
    <source>
        <dbReference type="ARBA" id="ARBA00047780"/>
    </source>
</evidence>
<dbReference type="SUPFAM" id="SSF56317">
    <property type="entry name" value="Carbon-nitrogen hydrolase"/>
    <property type="match status" value="1"/>
</dbReference>
<dbReference type="AlphaFoldDB" id="A0A1L8E2Q3"/>
<dbReference type="PROSITE" id="PS01227">
    <property type="entry name" value="UPF0012"/>
    <property type="match status" value="1"/>
</dbReference>
<dbReference type="GO" id="GO:0000166">
    <property type="term" value="F:nucleotide binding"/>
    <property type="evidence" value="ECO:0007669"/>
    <property type="project" value="UniProtKB-KW"/>
</dbReference>
<evidence type="ECO:0000256" key="4">
    <source>
        <dbReference type="ARBA" id="ARBA00022741"/>
    </source>
</evidence>
<accession>A0A1L8E2Q3</accession>